<dbReference type="Proteomes" id="UP000070412">
    <property type="component" value="Unassembled WGS sequence"/>
</dbReference>
<gene>
    <name evidence="2" type="ORF">SSS_6955</name>
</gene>
<evidence type="ECO:0000313" key="2">
    <source>
        <dbReference type="EMBL" id="KAF7493427.1"/>
    </source>
</evidence>
<sequence length="357" mass="41355">MIERNHKSLLDRLLLIGIWCFFCWILYSESIDCRDVGNGSQTNRQYRNGSHRASRKLSHNNNNDDSQRTSSNHNQHHHHHHHHHNHHNHNHHHHHHHHHRSSQNQACDLKKADRCTQILYIYGDPSYQMAKTVEEAEKFCNATREAEHCVRNFANNCVKPFARQYINLMIAGPVHLLRKRCTMSGIKKYLEHRDCINATKSLMDVCNDDVIGDTQKILKAKKDNWIPLSCCFISKSNQCSTNVIKGEPKCDDKSSSYMMEAINQFAGEVFDLFCGNGLMWQSDACQKVIKQIPLNETIVSNEKSNGSYRKQSGNDTDEQVNGETNTNPNDHKKHSNRTRIERPLSVLPIVLEMMEQF</sequence>
<dbReference type="EnsemblMetazoa" id="SSS_6955s_mrna">
    <property type="protein sequence ID" value="KAF7493427.1"/>
    <property type="gene ID" value="SSS_6955"/>
</dbReference>
<proteinExistence type="predicted"/>
<feature type="compositionally biased region" description="Basic residues" evidence="1">
    <location>
        <begin position="74"/>
        <end position="101"/>
    </location>
</feature>
<accession>A0A834RB19</accession>
<dbReference type="EMBL" id="WVUK01000056">
    <property type="protein sequence ID" value="KAF7493427.1"/>
    <property type="molecule type" value="Genomic_DNA"/>
</dbReference>
<evidence type="ECO:0000256" key="1">
    <source>
        <dbReference type="SAM" id="MobiDB-lite"/>
    </source>
</evidence>
<reference evidence="4" key="1">
    <citation type="journal article" date="2020" name="PLoS Negl. Trop. Dis.">
        <title>High-quality nuclear genome for Sarcoptes scabiei-A critical resource for a neglected parasite.</title>
        <authorList>
            <person name="Korhonen P.K."/>
            <person name="Gasser R.B."/>
            <person name="Ma G."/>
            <person name="Wang T."/>
            <person name="Stroehlein A.J."/>
            <person name="Young N.D."/>
            <person name="Ang C.S."/>
            <person name="Fernando D.D."/>
            <person name="Lu H.C."/>
            <person name="Taylor S."/>
            <person name="Reynolds S.L."/>
            <person name="Mofiz E."/>
            <person name="Najaraj S.H."/>
            <person name="Gowda H."/>
            <person name="Madugundu A."/>
            <person name="Renuse S."/>
            <person name="Holt D."/>
            <person name="Pandey A."/>
            <person name="Papenfuss A.T."/>
            <person name="Fischer K."/>
        </authorList>
    </citation>
    <scope>NUCLEOTIDE SEQUENCE [LARGE SCALE GENOMIC DNA]</scope>
</reference>
<protein>
    <submittedName>
        <fullName evidence="2 3">Uncharacterized protein</fullName>
    </submittedName>
</protein>
<feature type="compositionally biased region" description="Polar residues" evidence="1">
    <location>
        <begin position="38"/>
        <end position="48"/>
    </location>
</feature>
<evidence type="ECO:0000313" key="3">
    <source>
        <dbReference type="EnsemblMetazoa" id="KAF7493427.1"/>
    </source>
</evidence>
<organism evidence="2">
    <name type="scientific">Sarcoptes scabiei</name>
    <name type="common">Itch mite</name>
    <name type="synonym">Acarus scabiei</name>
    <dbReference type="NCBI Taxonomy" id="52283"/>
    <lineage>
        <taxon>Eukaryota</taxon>
        <taxon>Metazoa</taxon>
        <taxon>Ecdysozoa</taxon>
        <taxon>Arthropoda</taxon>
        <taxon>Chelicerata</taxon>
        <taxon>Arachnida</taxon>
        <taxon>Acari</taxon>
        <taxon>Acariformes</taxon>
        <taxon>Sarcoptiformes</taxon>
        <taxon>Astigmata</taxon>
        <taxon>Psoroptidia</taxon>
        <taxon>Sarcoptoidea</taxon>
        <taxon>Sarcoptidae</taxon>
        <taxon>Sarcoptinae</taxon>
        <taxon>Sarcoptes</taxon>
    </lineage>
</organism>
<reference evidence="2" key="2">
    <citation type="submission" date="2020-01" db="EMBL/GenBank/DDBJ databases">
        <authorList>
            <person name="Korhonen P.K.K."/>
            <person name="Guangxu M.G."/>
            <person name="Wang T.W."/>
            <person name="Stroehlein A.J.S."/>
            <person name="Young N.D."/>
            <person name="Ang C.-S.A."/>
            <person name="Fernando D.W.F."/>
            <person name="Lu H.L."/>
            <person name="Taylor S.T."/>
            <person name="Ehtesham M.E.M."/>
            <person name="Najaraj S.H.N."/>
            <person name="Harsha G.H.G."/>
            <person name="Madugundu A.M."/>
            <person name="Renuse S.R."/>
            <person name="Holt D.H."/>
            <person name="Pandey A.P."/>
            <person name="Papenfuss A.P."/>
            <person name="Gasser R.B.G."/>
            <person name="Fischer K.F."/>
        </authorList>
    </citation>
    <scope>NUCLEOTIDE SEQUENCE</scope>
    <source>
        <strain evidence="2">SSS_KF_BRIS2020</strain>
    </source>
</reference>
<feature type="compositionally biased region" description="Polar residues" evidence="1">
    <location>
        <begin position="59"/>
        <end position="71"/>
    </location>
</feature>
<dbReference type="PANTHER" id="PTHR33964">
    <property type="entry name" value="RE45066P-RELATED"/>
    <property type="match status" value="1"/>
</dbReference>
<name>A0A834RB19_SARSC</name>
<reference evidence="3" key="3">
    <citation type="submission" date="2022-06" db="UniProtKB">
        <authorList>
            <consortium name="EnsemblMetazoa"/>
        </authorList>
    </citation>
    <scope>IDENTIFICATION</scope>
</reference>
<dbReference type="OrthoDB" id="10051804at2759"/>
<feature type="compositionally biased region" description="Polar residues" evidence="1">
    <location>
        <begin position="301"/>
        <end position="314"/>
    </location>
</feature>
<feature type="region of interest" description="Disordered" evidence="1">
    <location>
        <begin position="38"/>
        <end position="106"/>
    </location>
</feature>
<dbReference type="AlphaFoldDB" id="A0A834RB19"/>
<feature type="region of interest" description="Disordered" evidence="1">
    <location>
        <begin position="301"/>
        <end position="339"/>
    </location>
</feature>
<keyword evidence="4" id="KW-1185">Reference proteome</keyword>
<evidence type="ECO:0000313" key="4">
    <source>
        <dbReference type="Proteomes" id="UP000070412"/>
    </source>
</evidence>
<feature type="compositionally biased region" description="Basic residues" evidence="1">
    <location>
        <begin position="49"/>
        <end position="58"/>
    </location>
</feature>
<dbReference type="PANTHER" id="PTHR33964:SF1">
    <property type="entry name" value="RE45066P"/>
    <property type="match status" value="1"/>
</dbReference>